<feature type="transmembrane region" description="Helical" evidence="6">
    <location>
        <begin position="465"/>
        <end position="486"/>
    </location>
</feature>
<feature type="transmembrane region" description="Helical" evidence="6">
    <location>
        <begin position="152"/>
        <end position="174"/>
    </location>
</feature>
<keyword evidence="2 6" id="KW-0813">Transport</keyword>
<evidence type="ECO:0000256" key="4">
    <source>
        <dbReference type="ARBA" id="ARBA00022989"/>
    </source>
</evidence>
<feature type="transmembrane region" description="Helical" evidence="6">
    <location>
        <begin position="227"/>
        <end position="247"/>
    </location>
</feature>
<reference evidence="7 8" key="1">
    <citation type="submission" date="2020-09" db="EMBL/GenBank/DDBJ databases">
        <title>Sinomicrobium weinanense sp. nov., a halophilic bacteria isolated from saline-alkali soil.</title>
        <authorList>
            <person name="Wu P."/>
            <person name="Ren H."/>
            <person name="Mei Y."/>
            <person name="Liang Y."/>
            <person name="Chen Z."/>
        </authorList>
    </citation>
    <scope>NUCLEOTIDE SEQUENCE [LARGE SCALE GENOMIC DNA]</scope>
    <source>
        <strain evidence="7 8">FJxs</strain>
    </source>
</reference>
<name>A0A926Q4B9_9FLAO</name>
<feature type="transmembrane region" description="Helical" evidence="6">
    <location>
        <begin position="312"/>
        <end position="331"/>
    </location>
</feature>
<evidence type="ECO:0000256" key="5">
    <source>
        <dbReference type="ARBA" id="ARBA00023136"/>
    </source>
</evidence>
<keyword evidence="5 6" id="KW-0472">Membrane</keyword>
<dbReference type="PANTHER" id="PTHR11101:SF16">
    <property type="entry name" value="PHOSPHATE TRANSPORTER"/>
    <property type="match status" value="1"/>
</dbReference>
<dbReference type="GO" id="GO:0016020">
    <property type="term" value="C:membrane"/>
    <property type="evidence" value="ECO:0007669"/>
    <property type="project" value="UniProtKB-SubCell"/>
</dbReference>
<dbReference type="EMBL" id="JACVDC010000073">
    <property type="protein sequence ID" value="MBC9797799.1"/>
    <property type="molecule type" value="Genomic_DNA"/>
</dbReference>
<dbReference type="RefSeq" id="WP_187966926.1">
    <property type="nucleotide sequence ID" value="NZ_JACVDC010000073.1"/>
</dbReference>
<evidence type="ECO:0000313" key="8">
    <source>
        <dbReference type="Proteomes" id="UP000653730"/>
    </source>
</evidence>
<evidence type="ECO:0000313" key="7">
    <source>
        <dbReference type="EMBL" id="MBC9797799.1"/>
    </source>
</evidence>
<dbReference type="GO" id="GO:0035435">
    <property type="term" value="P:phosphate ion transmembrane transport"/>
    <property type="evidence" value="ECO:0007669"/>
    <property type="project" value="TreeGrafter"/>
</dbReference>
<accession>A0A926Q4B9</accession>
<proteinExistence type="inferred from homology"/>
<dbReference type="InterPro" id="IPR001204">
    <property type="entry name" value="Phos_transporter"/>
</dbReference>
<gene>
    <name evidence="7" type="ORF">IBL28_17645</name>
</gene>
<feature type="transmembrane region" description="Helical" evidence="6">
    <location>
        <begin position="41"/>
        <end position="63"/>
    </location>
</feature>
<keyword evidence="3 6" id="KW-0812">Transmembrane</keyword>
<keyword evidence="6" id="KW-0592">Phosphate transport</keyword>
<protein>
    <recommendedName>
        <fullName evidence="6">Phosphate transporter</fullName>
    </recommendedName>
</protein>
<keyword evidence="4 6" id="KW-1133">Transmembrane helix</keyword>
<feature type="transmembrane region" description="Helical" evidence="6">
    <location>
        <begin position="83"/>
        <end position="102"/>
    </location>
</feature>
<feature type="transmembrane region" description="Helical" evidence="6">
    <location>
        <begin position="6"/>
        <end position="29"/>
    </location>
</feature>
<dbReference type="AlphaFoldDB" id="A0A926Q4B9"/>
<evidence type="ECO:0000256" key="6">
    <source>
        <dbReference type="RuleBase" id="RU363058"/>
    </source>
</evidence>
<keyword evidence="8" id="KW-1185">Reference proteome</keyword>
<comment type="subcellular location">
    <subcellularLocation>
        <location evidence="1 6">Membrane</location>
        <topology evidence="1 6">Multi-pass membrane protein</topology>
    </subcellularLocation>
</comment>
<dbReference type="Pfam" id="PF01384">
    <property type="entry name" value="PHO4"/>
    <property type="match status" value="1"/>
</dbReference>
<feature type="transmembrane region" description="Helical" evidence="6">
    <location>
        <begin position="492"/>
        <end position="510"/>
    </location>
</feature>
<dbReference type="PANTHER" id="PTHR11101">
    <property type="entry name" value="PHOSPHATE TRANSPORTER"/>
    <property type="match status" value="1"/>
</dbReference>
<evidence type="ECO:0000256" key="1">
    <source>
        <dbReference type="ARBA" id="ARBA00004141"/>
    </source>
</evidence>
<evidence type="ECO:0000256" key="2">
    <source>
        <dbReference type="ARBA" id="ARBA00022448"/>
    </source>
</evidence>
<comment type="caution">
    <text evidence="7">The sequence shown here is derived from an EMBL/GenBank/DDBJ whole genome shotgun (WGS) entry which is preliminary data.</text>
</comment>
<sequence length="756" mass="84063">MEQVYMVMLIALALLAITDLVVGVSNDAVNFLNSAIGSKAVPLRTIMIVASAGIAFGALFSSGMMEIARSGIFVPSMFTFNEVMIIFMAVMIADILLLDVFNSIGLPTSTTVSIVFELLGAAVCLAIYKILVQDGDLATLGSYINTTKATQIVVSILLSVALSFTLGAIVQYISRLFFTFHFEKKVKYIGAIFGGLAITAITFFILIKGLKSVSFISAENYNWIKEHQWTIIGISFVLWTGLAQLLMSVFKVNILRLIIIIGTFALAMAFAGNDLVNFIGVPIAAFQSYELFSGSGMSADSYTMGGLASNEIVAPFYFLLFAGIVMVITLWTSKKARDVVATGVDLSRQGDGAEKFSPNALSRFIVRTSVYAGIGINYFLPKSVQLKIDKQFEQPEVKRKKKDAPAFDMVRASVNLMVASILISIGTSLKLPLSTTYVTFMVAMGSSFADRAWDRESAVYRVAGVFNVIGGWFLTAIVAFISAAVIAYLLSIGGTVAFVGLLIVAAVLLYRSARIHARKAKEEEEKRKLRTEDIITIHEIVNDSSHHISKVIGKTNKLYSEVVDNLGLQELKKLKKNKKTLRKLEDEVDELKGELFYFIKSLDESSIEASKFYILMLDNLQDMVQSIGYIVKNSYSHVNNNHKNLKFNQIRDLKSIDNDLQVLFDKIKYTFDKESFGDIDTILEEKQELFDRVSNLIQKQIDRIRTTETSPKNTKLYFGLLLETKDLITASMNLLELFRDFYQDYKEVKEKAFPVL</sequence>
<feature type="transmembrane region" description="Helical" evidence="6">
    <location>
        <begin position="186"/>
        <end position="207"/>
    </location>
</feature>
<feature type="transmembrane region" description="Helical" evidence="6">
    <location>
        <begin position="254"/>
        <end position="272"/>
    </location>
</feature>
<organism evidence="7 8">
    <name type="scientific">Sinomicrobium weinanense</name>
    <dbReference type="NCBI Taxonomy" id="2842200"/>
    <lineage>
        <taxon>Bacteria</taxon>
        <taxon>Pseudomonadati</taxon>
        <taxon>Bacteroidota</taxon>
        <taxon>Flavobacteriia</taxon>
        <taxon>Flavobacteriales</taxon>
        <taxon>Flavobacteriaceae</taxon>
        <taxon>Sinomicrobium</taxon>
    </lineage>
</organism>
<dbReference type="Proteomes" id="UP000653730">
    <property type="component" value="Unassembled WGS sequence"/>
</dbReference>
<feature type="transmembrane region" description="Helical" evidence="6">
    <location>
        <begin position="114"/>
        <end position="132"/>
    </location>
</feature>
<comment type="similarity">
    <text evidence="6">Belongs to the inorganic phosphate transporter (PiT) (TC 2.A.20) family.</text>
</comment>
<dbReference type="GO" id="GO:0005315">
    <property type="term" value="F:phosphate transmembrane transporter activity"/>
    <property type="evidence" value="ECO:0007669"/>
    <property type="project" value="InterPro"/>
</dbReference>
<evidence type="ECO:0000256" key="3">
    <source>
        <dbReference type="ARBA" id="ARBA00022692"/>
    </source>
</evidence>